<evidence type="ECO:0000313" key="4">
    <source>
        <dbReference type="Proteomes" id="UP000325003"/>
    </source>
</evidence>
<evidence type="ECO:0000313" key="3">
    <source>
        <dbReference type="EMBL" id="KAA1416456.1"/>
    </source>
</evidence>
<feature type="region of interest" description="Disordered" evidence="1">
    <location>
        <begin position="52"/>
        <end position="72"/>
    </location>
</feature>
<accession>A0A5B1L7P6</accession>
<evidence type="ECO:0000256" key="2">
    <source>
        <dbReference type="SAM" id="SignalP"/>
    </source>
</evidence>
<dbReference type="PROSITE" id="PS51257">
    <property type="entry name" value="PROKAR_LIPOPROTEIN"/>
    <property type="match status" value="1"/>
</dbReference>
<feature type="signal peptide" evidence="2">
    <location>
        <begin position="1"/>
        <end position="27"/>
    </location>
</feature>
<reference evidence="3 4" key="2">
    <citation type="submission" date="2019-09" db="EMBL/GenBank/DDBJ databases">
        <authorList>
            <person name="Jin C."/>
        </authorList>
    </citation>
    <scope>NUCLEOTIDE SEQUENCE [LARGE SCALE GENOMIC DNA]</scope>
    <source>
        <strain evidence="3 4">BN130099</strain>
    </source>
</reference>
<organism evidence="3 4">
    <name type="scientific">Nocardioides humilatus</name>
    <dbReference type="NCBI Taxonomy" id="2607660"/>
    <lineage>
        <taxon>Bacteria</taxon>
        <taxon>Bacillati</taxon>
        <taxon>Actinomycetota</taxon>
        <taxon>Actinomycetes</taxon>
        <taxon>Propionibacteriales</taxon>
        <taxon>Nocardioidaceae</taxon>
        <taxon>Nocardioides</taxon>
    </lineage>
</organism>
<dbReference type="RefSeq" id="WP_149729997.1">
    <property type="nucleotide sequence ID" value="NZ_VUJV01000007.1"/>
</dbReference>
<gene>
    <name evidence="3" type="ORF">F0U44_19285</name>
</gene>
<name>A0A5B1L7P6_9ACTN</name>
<reference evidence="3 4" key="1">
    <citation type="submission" date="2019-09" db="EMBL/GenBank/DDBJ databases">
        <title>Nocardioides panacisoli sp. nov., isolated from the soil of a ginseng field.</title>
        <authorList>
            <person name="Cho C."/>
        </authorList>
    </citation>
    <scope>NUCLEOTIDE SEQUENCE [LARGE SCALE GENOMIC DNA]</scope>
    <source>
        <strain evidence="3 4">BN130099</strain>
    </source>
</reference>
<evidence type="ECO:0000256" key="1">
    <source>
        <dbReference type="SAM" id="MobiDB-lite"/>
    </source>
</evidence>
<sequence>MLRGQTAVAIAIAAACALVVPASPAAAEPVIDGEVSIGGYAYGGPSATCGFAQNPHNDGESKTLTSTSGRRTARGEARFNATDGSGEISAHGRYESTASGIAAFDGESFERLAYNAEHFVRLANDKRSDCGMRMFSVSLASVNFVSDRGGRVHLEWDRSAGGTLEWLRVASNGDRVYERVRPDARHGDVTFRLRRGVQYSVSLNFTTRLRERSVPVGEDLMKTSHVRVVAEYVS</sequence>
<evidence type="ECO:0008006" key="5">
    <source>
        <dbReference type="Google" id="ProtNLM"/>
    </source>
</evidence>
<dbReference type="AlphaFoldDB" id="A0A5B1L7P6"/>
<comment type="caution">
    <text evidence="3">The sequence shown here is derived from an EMBL/GenBank/DDBJ whole genome shotgun (WGS) entry which is preliminary data.</text>
</comment>
<keyword evidence="2" id="KW-0732">Signal</keyword>
<dbReference type="Proteomes" id="UP000325003">
    <property type="component" value="Unassembled WGS sequence"/>
</dbReference>
<proteinExistence type="predicted"/>
<protein>
    <recommendedName>
        <fullName evidence="5">Secreted protein</fullName>
    </recommendedName>
</protein>
<keyword evidence="4" id="KW-1185">Reference proteome</keyword>
<feature type="chain" id="PRO_5022682680" description="Secreted protein" evidence="2">
    <location>
        <begin position="28"/>
        <end position="234"/>
    </location>
</feature>
<dbReference type="EMBL" id="VUJV01000007">
    <property type="protein sequence ID" value="KAA1416456.1"/>
    <property type="molecule type" value="Genomic_DNA"/>
</dbReference>